<dbReference type="HOGENOM" id="CLU_010672_2_0_1"/>
<feature type="compositionally biased region" description="Polar residues" evidence="1">
    <location>
        <begin position="532"/>
        <end position="559"/>
    </location>
</feature>
<feature type="region of interest" description="Disordered" evidence="1">
    <location>
        <begin position="246"/>
        <end position="296"/>
    </location>
</feature>
<evidence type="ECO:0008006" key="4">
    <source>
        <dbReference type="Google" id="ProtNLM"/>
    </source>
</evidence>
<dbReference type="OrthoDB" id="5152817at2759"/>
<dbReference type="GO" id="GO:0032467">
    <property type="term" value="P:positive regulation of cytokinesis"/>
    <property type="evidence" value="ECO:0007669"/>
    <property type="project" value="InterPro"/>
</dbReference>
<feature type="compositionally biased region" description="Basic and acidic residues" evidence="1">
    <location>
        <begin position="200"/>
        <end position="211"/>
    </location>
</feature>
<evidence type="ECO:0000313" key="2">
    <source>
        <dbReference type="EMBL" id="EFX06344.1"/>
    </source>
</evidence>
<dbReference type="eggNOG" id="ENOG502SJ0M">
    <property type="taxonomic scope" value="Eukaryota"/>
</dbReference>
<dbReference type="InterPro" id="IPR011009">
    <property type="entry name" value="Kinase-like_dom_sf"/>
</dbReference>
<dbReference type="EMBL" id="GL629729">
    <property type="protein sequence ID" value="EFX06344.1"/>
    <property type="molecule type" value="Genomic_DNA"/>
</dbReference>
<sequence length="772" mass="87592">MSDAEELLELRQAVAAYRAQVAAANERAEAAEIRHKEEEDRRRKEEVLRKAAEARQKEEEDRRKEEEVRRKVAETRQKEEEDCRKEEEARRKEEEARRKEEEVRRKAAEQQLAPSDYNTYLDFCHRDISLKLAIETNARLAFTGIPLFWSPGHVGVVQKLVQSRKMTDEQDMRMFQFLAVELGVREVLLTFLQETKAAADMEKQKQQQHDQGEEEREQEESRSEETHSLPTTILFESVSYGLSVYDSDDPDLDNPNRPAYKPALVLARQQDRQDRGRPRGETDDGPPLKRVSSPTRKHFPDQWLIREEVDGRIRPVFIVEYKAAHKLRASMVKLALDNASNGGLFAAALRNKLSNTVPQEGDEKMLAEAQNATAAVVTQAFHYMVEFGLCYCYATSGEMILLLHLRPEEPETLYYHLCVPADEMTERISDQMGLTMRSAVSVVSALALLALDSPLLSQRWKLEADSRLKRWPTAYPQMEAHLPQDSGSEESDGRPAVPLLPPPGTGEQDCRDPTKPGRKPPKGDGDGDFTPARSTGAVTGKSYATRSAASRTQGSGSSKQLIQQLQEQLGEDMDNHCDALDRYRKCGAIGTLFRLTLPESGYCVVAKGVERENARRLEAETAIYDYLHDWQGDLVPVCLGTVELVHDYISMRGIHVTHMLVLSYGGEPALAVQVRDRPVPTTETLQQLAHQAWFQLAATGIEHGDEREANMVWNEERQRMMCIDFDRAWIVKPKTKKGRGSRETGETDERLWKKQRLHGVTTRKSDMAEVGS</sequence>
<dbReference type="GO" id="GO:0005874">
    <property type="term" value="C:microtubule"/>
    <property type="evidence" value="ECO:0007669"/>
    <property type="project" value="InterPro"/>
</dbReference>
<evidence type="ECO:0000256" key="1">
    <source>
        <dbReference type="SAM" id="MobiDB-lite"/>
    </source>
</evidence>
<feature type="region of interest" description="Disordered" evidence="1">
    <location>
        <begin position="29"/>
        <end position="110"/>
    </location>
</feature>
<feature type="region of interest" description="Disordered" evidence="1">
    <location>
        <begin position="200"/>
        <end position="228"/>
    </location>
</feature>
<dbReference type="Proteomes" id="UP000007796">
    <property type="component" value="Unassembled WGS sequence"/>
</dbReference>
<feature type="compositionally biased region" description="Basic and acidic residues" evidence="1">
    <location>
        <begin position="508"/>
        <end position="525"/>
    </location>
</feature>
<evidence type="ECO:0000313" key="3">
    <source>
        <dbReference type="Proteomes" id="UP000007796"/>
    </source>
</evidence>
<dbReference type="SUPFAM" id="SSF56112">
    <property type="entry name" value="Protein kinase-like (PK-like)"/>
    <property type="match status" value="1"/>
</dbReference>
<reference evidence="2 3" key="1">
    <citation type="journal article" date="2011" name="Proc. Natl. Acad. Sci. U.S.A.">
        <title>Genome and transcriptome analyses of the mountain pine beetle-fungal symbiont Grosmannia clavigera, a lodgepole pine pathogen.</title>
        <authorList>
            <person name="DiGuistini S."/>
            <person name="Wang Y."/>
            <person name="Liao N.Y."/>
            <person name="Taylor G."/>
            <person name="Tanguay P."/>
            <person name="Feau N."/>
            <person name="Henrissat B."/>
            <person name="Chan S.K."/>
            <person name="Hesse-Orce U."/>
            <person name="Alamouti S.M."/>
            <person name="Tsui C.K.M."/>
            <person name="Docking R.T."/>
            <person name="Levasseur A."/>
            <person name="Haridas S."/>
            <person name="Robertson G."/>
            <person name="Birol I."/>
            <person name="Holt R.A."/>
            <person name="Marra M.A."/>
            <person name="Hamelin R.C."/>
            <person name="Hirst M."/>
            <person name="Jones S.J.M."/>
            <person name="Bohlmann J."/>
            <person name="Breuil C."/>
        </authorList>
    </citation>
    <scope>NUCLEOTIDE SEQUENCE [LARGE SCALE GENOMIC DNA]</scope>
    <source>
        <strain evidence="3">kw1407 / UAMH 11150</strain>
    </source>
</reference>
<feature type="compositionally biased region" description="Basic and acidic residues" evidence="1">
    <location>
        <begin position="763"/>
        <end position="772"/>
    </location>
</feature>
<dbReference type="GO" id="GO:0000922">
    <property type="term" value="C:spindle pole"/>
    <property type="evidence" value="ECO:0007669"/>
    <property type="project" value="InterPro"/>
</dbReference>
<dbReference type="InterPro" id="IPR026708">
    <property type="entry name" value="CSPP1"/>
</dbReference>
<dbReference type="RefSeq" id="XP_014175826.1">
    <property type="nucleotide sequence ID" value="XM_014320351.1"/>
</dbReference>
<gene>
    <name evidence="2" type="ORF">CMQ_6665</name>
</gene>
<name>F0X810_GROCL</name>
<feature type="compositionally biased region" description="Basic and acidic residues" evidence="1">
    <location>
        <begin position="29"/>
        <end position="108"/>
    </location>
</feature>
<protein>
    <recommendedName>
        <fullName evidence="4">Protein kinase domain-containing protein</fullName>
    </recommendedName>
</protein>
<dbReference type="GeneID" id="25980123"/>
<dbReference type="AlphaFoldDB" id="F0X810"/>
<organism evidence="3">
    <name type="scientific">Grosmannia clavigera (strain kw1407 / UAMH 11150)</name>
    <name type="common">Blue stain fungus</name>
    <name type="synonym">Graphiocladiella clavigera</name>
    <dbReference type="NCBI Taxonomy" id="655863"/>
    <lineage>
        <taxon>Eukaryota</taxon>
        <taxon>Fungi</taxon>
        <taxon>Dikarya</taxon>
        <taxon>Ascomycota</taxon>
        <taxon>Pezizomycotina</taxon>
        <taxon>Sordariomycetes</taxon>
        <taxon>Sordariomycetidae</taxon>
        <taxon>Ophiostomatales</taxon>
        <taxon>Ophiostomataceae</taxon>
        <taxon>Leptographium</taxon>
    </lineage>
</organism>
<feature type="compositionally biased region" description="Basic and acidic residues" evidence="1">
    <location>
        <begin position="740"/>
        <end position="752"/>
    </location>
</feature>
<accession>F0X810</accession>
<feature type="region of interest" description="Disordered" evidence="1">
    <location>
        <begin position="734"/>
        <end position="772"/>
    </location>
</feature>
<feature type="compositionally biased region" description="Basic and acidic residues" evidence="1">
    <location>
        <begin position="269"/>
        <end position="282"/>
    </location>
</feature>
<feature type="region of interest" description="Disordered" evidence="1">
    <location>
        <begin position="481"/>
        <end position="560"/>
    </location>
</feature>
<dbReference type="PANTHER" id="PTHR21616:SF2">
    <property type="entry name" value="CENTROSOME AND SPINDLE POLE-ASSOCIATED PROTEIN 1"/>
    <property type="match status" value="1"/>
</dbReference>
<dbReference type="STRING" id="655863.F0X810"/>
<proteinExistence type="predicted"/>
<keyword evidence="3" id="KW-1185">Reference proteome</keyword>
<dbReference type="PANTHER" id="PTHR21616">
    <property type="entry name" value="CENTROSOME SPINDLE POLE ASSOCIATED PROTEIN"/>
    <property type="match status" value="1"/>
</dbReference>
<dbReference type="InParanoid" id="F0X810"/>